<dbReference type="SUPFAM" id="SSF63829">
    <property type="entry name" value="Calcium-dependent phosphotriesterase"/>
    <property type="match status" value="1"/>
</dbReference>
<comment type="caution">
    <text evidence="5">The sequence shown here is derived from an EMBL/GenBank/DDBJ whole genome shotgun (WGS) entry which is preliminary data.</text>
</comment>
<proteinExistence type="predicted"/>
<feature type="binding site" evidence="3">
    <location>
        <position position="200"/>
    </location>
    <ligand>
        <name>a divalent metal cation</name>
        <dbReference type="ChEBI" id="CHEBI:60240"/>
    </ligand>
</feature>
<organism evidence="5 6">
    <name type="scientific">Steroidobacter agaridevorans</name>
    <dbReference type="NCBI Taxonomy" id="2695856"/>
    <lineage>
        <taxon>Bacteria</taxon>
        <taxon>Pseudomonadati</taxon>
        <taxon>Pseudomonadota</taxon>
        <taxon>Gammaproteobacteria</taxon>
        <taxon>Steroidobacterales</taxon>
        <taxon>Steroidobacteraceae</taxon>
        <taxon>Steroidobacter</taxon>
    </lineage>
</organism>
<dbReference type="PANTHER" id="PTHR47572:SF4">
    <property type="entry name" value="LACTONASE DRP35"/>
    <property type="match status" value="1"/>
</dbReference>
<evidence type="ECO:0000259" key="4">
    <source>
        <dbReference type="Pfam" id="PF08450"/>
    </source>
</evidence>
<evidence type="ECO:0000313" key="5">
    <source>
        <dbReference type="EMBL" id="GFE79227.1"/>
    </source>
</evidence>
<dbReference type="InterPro" id="IPR013658">
    <property type="entry name" value="SGL"/>
</dbReference>
<evidence type="ECO:0000313" key="6">
    <source>
        <dbReference type="Proteomes" id="UP000445000"/>
    </source>
</evidence>
<dbReference type="AlphaFoldDB" id="A0A829Y7K8"/>
<dbReference type="EMBL" id="BLJN01000001">
    <property type="protein sequence ID" value="GFE79227.1"/>
    <property type="molecule type" value="Genomic_DNA"/>
</dbReference>
<dbReference type="GO" id="GO:0046872">
    <property type="term" value="F:metal ion binding"/>
    <property type="evidence" value="ECO:0007669"/>
    <property type="project" value="UniProtKB-KW"/>
</dbReference>
<evidence type="ECO:0000256" key="2">
    <source>
        <dbReference type="PIRSR" id="PIRSR605511-1"/>
    </source>
</evidence>
<dbReference type="InterPro" id="IPR011042">
    <property type="entry name" value="6-blade_b-propeller_TolB-like"/>
</dbReference>
<accession>A0A829Y7K8</accession>
<feature type="binding site" evidence="3">
    <location>
        <position position="45"/>
    </location>
    <ligand>
        <name>a divalent metal cation</name>
        <dbReference type="ChEBI" id="CHEBI:60240"/>
    </ligand>
</feature>
<dbReference type="Gene3D" id="2.120.10.30">
    <property type="entry name" value="TolB, C-terminal domain"/>
    <property type="match status" value="1"/>
</dbReference>
<dbReference type="InterPro" id="IPR005511">
    <property type="entry name" value="SMP-30"/>
</dbReference>
<evidence type="ECO:0000256" key="3">
    <source>
        <dbReference type="PIRSR" id="PIRSR605511-2"/>
    </source>
</evidence>
<protein>
    <submittedName>
        <fullName evidence="5">Gluconolactonase</fullName>
    </submittedName>
</protein>
<dbReference type="InterPro" id="IPR051262">
    <property type="entry name" value="SMP-30/CGR1_Lactonase"/>
</dbReference>
<reference evidence="6" key="1">
    <citation type="submission" date="2020-01" db="EMBL/GenBank/DDBJ databases">
        <title>'Steroidobacter agaridevorans' sp. nov., agar-degrading bacteria isolated from rhizosphere soils.</title>
        <authorList>
            <person name="Ikenaga M."/>
            <person name="Kataoka M."/>
            <person name="Murouchi A."/>
            <person name="Katsuragi S."/>
            <person name="Sakai M."/>
        </authorList>
    </citation>
    <scope>NUCLEOTIDE SEQUENCE [LARGE SCALE GENOMIC DNA]</scope>
    <source>
        <strain evidence="6">YU21-B</strain>
    </source>
</reference>
<keyword evidence="1" id="KW-0378">Hydrolase</keyword>
<feature type="binding site" evidence="3">
    <location>
        <position position="145"/>
    </location>
    <ligand>
        <name>substrate</name>
    </ligand>
</feature>
<name>A0A829Y7K8_9GAMM</name>
<dbReference type="GO" id="GO:0016787">
    <property type="term" value="F:hydrolase activity"/>
    <property type="evidence" value="ECO:0007669"/>
    <property type="project" value="UniProtKB-KW"/>
</dbReference>
<dbReference type="PANTHER" id="PTHR47572">
    <property type="entry name" value="LIPOPROTEIN-RELATED"/>
    <property type="match status" value="1"/>
</dbReference>
<sequence length="324" mass="34939">MSAGRSGETAERHIGAIERWHPRLDRYLDASRRPIVLADGLIWPEGPTWDSKRNCLYFSDIPANRIYQWSSAGGLTVRRAPAGSLGEAAVDPEVMPGTNGLLYLPEEDALLICDQDSRSLRKLSLASGALSEVLDSGGTPFNSPNDLVVSRGGVIYFTDPPYGLRKGNRSAARRRAFNGVYQSDGSGGARLVSRAMSYPNGIALSVDERYLYVSQSDEQAPLIRRFRLEDGRAVDDGEVWYDMAAHRSADSPGLPDGMTVAHDGTVFATAPGGVIVISPDGSALGRIFTGRATANCCFGEDGRTLFVTADKCLLQLRTLTRAPG</sequence>
<dbReference type="Pfam" id="PF08450">
    <property type="entry name" value="SGL"/>
    <property type="match status" value="1"/>
</dbReference>
<feature type="binding site" evidence="3">
    <location>
        <position position="256"/>
    </location>
    <ligand>
        <name>a divalent metal cation</name>
        <dbReference type="ChEBI" id="CHEBI:60240"/>
    </ligand>
</feature>
<dbReference type="Proteomes" id="UP000445000">
    <property type="component" value="Unassembled WGS sequence"/>
</dbReference>
<keyword evidence="3" id="KW-0479">Metal-binding</keyword>
<dbReference type="PRINTS" id="PR01790">
    <property type="entry name" value="SMP30FAMILY"/>
</dbReference>
<evidence type="ECO:0000256" key="1">
    <source>
        <dbReference type="ARBA" id="ARBA00022801"/>
    </source>
</evidence>
<feature type="domain" description="SMP-30/Gluconolactonase/LRE-like region" evidence="4">
    <location>
        <begin position="43"/>
        <end position="309"/>
    </location>
</feature>
<gene>
    <name evidence="5" type="primary">gnl_1</name>
    <name evidence="5" type="ORF">GCM10011487_12270</name>
</gene>
<keyword evidence="3" id="KW-0862">Zinc</keyword>
<comment type="cofactor">
    <cofactor evidence="3">
        <name>Zn(2+)</name>
        <dbReference type="ChEBI" id="CHEBI:29105"/>
    </cofactor>
    <text evidence="3">Binds 1 divalent metal cation per subunit.</text>
</comment>
<dbReference type="RefSeq" id="WP_157994168.1">
    <property type="nucleotide sequence ID" value="NZ_BLJN01000001.1"/>
</dbReference>
<feature type="active site" description="Proton donor/acceptor" evidence="2">
    <location>
        <position position="256"/>
    </location>
</feature>
<keyword evidence="6" id="KW-1185">Reference proteome</keyword>